<keyword evidence="3" id="KW-0233">DNA recombination</keyword>
<organism evidence="4">
    <name type="scientific">marine metagenome</name>
    <dbReference type="NCBI Taxonomy" id="408172"/>
    <lineage>
        <taxon>unclassified sequences</taxon>
        <taxon>metagenomes</taxon>
        <taxon>ecological metagenomes</taxon>
    </lineage>
</organism>
<protein>
    <recommendedName>
        <fullName evidence="5">Mutator family transposase</fullName>
    </recommendedName>
</protein>
<dbReference type="AlphaFoldDB" id="A0A382GQ50"/>
<dbReference type="GO" id="GO:0006313">
    <property type="term" value="P:DNA transposition"/>
    <property type="evidence" value="ECO:0007669"/>
    <property type="project" value="InterPro"/>
</dbReference>
<sequence>MDKNSILEFNNKESVSDVLNELLRSGAQKLIHNAVEAELREFMSQHQGVTEDGKVSVIRNGYLPKREILTGIGPVSVRIPKVRSKDGEALTFRSALVPPYVRKTRS</sequence>
<evidence type="ECO:0000256" key="1">
    <source>
        <dbReference type="ARBA" id="ARBA00022578"/>
    </source>
</evidence>
<dbReference type="GO" id="GO:0003677">
    <property type="term" value="F:DNA binding"/>
    <property type="evidence" value="ECO:0007669"/>
    <property type="project" value="UniProtKB-KW"/>
</dbReference>
<keyword evidence="2" id="KW-0238">DNA-binding</keyword>
<accession>A0A382GQ50</accession>
<feature type="non-terminal residue" evidence="4">
    <location>
        <position position="106"/>
    </location>
</feature>
<dbReference type="GO" id="GO:0004803">
    <property type="term" value="F:transposase activity"/>
    <property type="evidence" value="ECO:0007669"/>
    <property type="project" value="InterPro"/>
</dbReference>
<proteinExistence type="predicted"/>
<reference evidence="4" key="1">
    <citation type="submission" date="2018-05" db="EMBL/GenBank/DDBJ databases">
        <authorList>
            <person name="Lanie J.A."/>
            <person name="Ng W.-L."/>
            <person name="Kazmierczak K.M."/>
            <person name="Andrzejewski T.M."/>
            <person name="Davidsen T.M."/>
            <person name="Wayne K.J."/>
            <person name="Tettelin H."/>
            <person name="Glass J.I."/>
            <person name="Rusch D."/>
            <person name="Podicherti R."/>
            <person name="Tsui H.-C.T."/>
            <person name="Winkler M.E."/>
        </authorList>
    </citation>
    <scope>NUCLEOTIDE SEQUENCE</scope>
</reference>
<keyword evidence="1" id="KW-0815">Transposition</keyword>
<dbReference type="EMBL" id="UINC01056796">
    <property type="protein sequence ID" value="SVB77256.1"/>
    <property type="molecule type" value="Genomic_DNA"/>
</dbReference>
<dbReference type="Pfam" id="PF00872">
    <property type="entry name" value="Transposase_mut"/>
    <property type="match status" value="1"/>
</dbReference>
<evidence type="ECO:0000256" key="3">
    <source>
        <dbReference type="ARBA" id="ARBA00023172"/>
    </source>
</evidence>
<name>A0A382GQ50_9ZZZZ</name>
<evidence type="ECO:0000313" key="4">
    <source>
        <dbReference type="EMBL" id="SVB77256.1"/>
    </source>
</evidence>
<evidence type="ECO:0008006" key="5">
    <source>
        <dbReference type="Google" id="ProtNLM"/>
    </source>
</evidence>
<gene>
    <name evidence="4" type="ORF">METZ01_LOCUS230110</name>
</gene>
<dbReference type="InterPro" id="IPR001207">
    <property type="entry name" value="Transposase_mutator"/>
</dbReference>
<evidence type="ECO:0000256" key="2">
    <source>
        <dbReference type="ARBA" id="ARBA00023125"/>
    </source>
</evidence>